<evidence type="ECO:0000256" key="1">
    <source>
        <dbReference type="ARBA" id="ARBA00001554"/>
    </source>
</evidence>
<dbReference type="Proteomes" id="UP000654604">
    <property type="component" value="Unassembled WGS sequence"/>
</dbReference>
<evidence type="ECO:0000313" key="5">
    <source>
        <dbReference type="EMBL" id="MBE9223218.1"/>
    </source>
</evidence>
<comment type="caution">
    <text evidence="5">The sequence shown here is derived from an EMBL/GenBank/DDBJ whole genome shotgun (WGS) entry which is preliminary data.</text>
</comment>
<dbReference type="InterPro" id="IPR036428">
    <property type="entry name" value="PCD_sf"/>
</dbReference>
<protein>
    <recommendedName>
        <fullName evidence="4">Putative pterin-4-alpha-carbinolamine dehydratase</fullName>
        <shortName evidence="4">PHS</shortName>
        <ecNumber evidence="4">4.2.1.96</ecNumber>
    </recommendedName>
    <alternativeName>
        <fullName evidence="4">4-alpha-hydroxy-tetrahydropterin dehydratase</fullName>
    </alternativeName>
    <alternativeName>
        <fullName evidence="4">Pterin carbinolamine dehydratase</fullName>
        <shortName evidence="4">PCD</shortName>
    </alternativeName>
</protein>
<accession>A0ABR9V5P8</accession>
<organism evidence="5 6">
    <name type="scientific">Cyanobacterium stanieri LEGE 03274</name>
    <dbReference type="NCBI Taxonomy" id="1828756"/>
    <lineage>
        <taxon>Bacteria</taxon>
        <taxon>Bacillati</taxon>
        <taxon>Cyanobacteriota</taxon>
        <taxon>Cyanophyceae</taxon>
        <taxon>Oscillatoriophycideae</taxon>
        <taxon>Chroococcales</taxon>
        <taxon>Geminocystaceae</taxon>
        <taxon>Cyanobacterium</taxon>
    </lineage>
</organism>
<dbReference type="EMBL" id="JADEWC010000025">
    <property type="protein sequence ID" value="MBE9223218.1"/>
    <property type="molecule type" value="Genomic_DNA"/>
</dbReference>
<comment type="catalytic activity">
    <reaction evidence="1 4">
        <text>(4aS,6R)-4a-hydroxy-L-erythro-5,6,7,8-tetrahydrobiopterin = (6R)-L-erythro-6,7-dihydrobiopterin + H2O</text>
        <dbReference type="Rhea" id="RHEA:11920"/>
        <dbReference type="ChEBI" id="CHEBI:15377"/>
        <dbReference type="ChEBI" id="CHEBI:15642"/>
        <dbReference type="ChEBI" id="CHEBI:43120"/>
        <dbReference type="EC" id="4.2.1.96"/>
    </reaction>
</comment>
<dbReference type="PANTHER" id="PTHR12599">
    <property type="entry name" value="PTERIN-4-ALPHA-CARBINOLAMINE DEHYDRATASE"/>
    <property type="match status" value="1"/>
</dbReference>
<dbReference type="SUPFAM" id="SSF55248">
    <property type="entry name" value="PCD-like"/>
    <property type="match status" value="1"/>
</dbReference>
<proteinExistence type="inferred from homology"/>
<dbReference type="InterPro" id="IPR001533">
    <property type="entry name" value="Pterin_deHydtase"/>
</dbReference>
<name>A0ABR9V5P8_9CHRO</name>
<dbReference type="GO" id="GO:0008124">
    <property type="term" value="F:4-alpha-hydroxytetrahydrobiopterin dehydratase activity"/>
    <property type="evidence" value="ECO:0007669"/>
    <property type="project" value="UniProtKB-EC"/>
</dbReference>
<dbReference type="NCBIfam" id="NF002017">
    <property type="entry name" value="PRK00823.1-2"/>
    <property type="match status" value="1"/>
</dbReference>
<evidence type="ECO:0000313" key="6">
    <source>
        <dbReference type="Proteomes" id="UP000654604"/>
    </source>
</evidence>
<dbReference type="Pfam" id="PF01329">
    <property type="entry name" value="Pterin_4a"/>
    <property type="match status" value="1"/>
</dbReference>
<dbReference type="EC" id="4.2.1.96" evidence="4"/>
<reference evidence="5 6" key="1">
    <citation type="submission" date="2020-10" db="EMBL/GenBank/DDBJ databases">
        <authorList>
            <person name="Castelo-Branco R."/>
            <person name="Eusebio N."/>
            <person name="Adriana R."/>
            <person name="Vieira A."/>
            <person name="Brugerolle De Fraissinette N."/>
            <person name="Rezende De Castro R."/>
            <person name="Schneider M.P."/>
            <person name="Vasconcelos V."/>
            <person name="Leao P.N."/>
        </authorList>
    </citation>
    <scope>NUCLEOTIDE SEQUENCE [LARGE SCALE GENOMIC DNA]</scope>
    <source>
        <strain evidence="5 6">LEGE 03274</strain>
    </source>
</reference>
<dbReference type="RefSeq" id="WP_193801360.1">
    <property type="nucleotide sequence ID" value="NZ_JADEWC010000025.1"/>
</dbReference>
<keyword evidence="3 4" id="KW-0456">Lyase</keyword>
<gene>
    <name evidence="5" type="ORF">IQ215_10975</name>
</gene>
<dbReference type="HAMAP" id="MF_00434">
    <property type="entry name" value="Pterin_4_alpha"/>
    <property type="match status" value="1"/>
</dbReference>
<evidence type="ECO:0000256" key="2">
    <source>
        <dbReference type="ARBA" id="ARBA00006472"/>
    </source>
</evidence>
<sequence length="92" mass="10535">MLLNQQQIQQKLENFQDWNVEGKNLVKTFQFDDFLKAIDFVNQLVAPAESAGHHPDISISYNKVTINLTSHDQGGITEKDFDLAQKINQIFT</sequence>
<comment type="similarity">
    <text evidence="2 4">Belongs to the pterin-4-alpha-carbinolamine dehydratase family.</text>
</comment>
<dbReference type="CDD" id="cd00488">
    <property type="entry name" value="PCD_DCoH"/>
    <property type="match status" value="1"/>
</dbReference>
<evidence type="ECO:0000256" key="3">
    <source>
        <dbReference type="ARBA" id="ARBA00023239"/>
    </source>
</evidence>
<dbReference type="PANTHER" id="PTHR12599:SF0">
    <property type="entry name" value="PTERIN-4-ALPHA-CARBINOLAMINE DEHYDRATASE"/>
    <property type="match status" value="1"/>
</dbReference>
<keyword evidence="6" id="KW-1185">Reference proteome</keyword>
<evidence type="ECO:0000256" key="4">
    <source>
        <dbReference type="HAMAP-Rule" id="MF_00434"/>
    </source>
</evidence>
<dbReference type="Gene3D" id="3.30.1360.20">
    <property type="entry name" value="Transcriptional coactivator/pterin dehydratase"/>
    <property type="match status" value="1"/>
</dbReference>